<dbReference type="Proteomes" id="UP001202479">
    <property type="component" value="Unassembled WGS sequence"/>
</dbReference>
<sequence>MGFILAKKNILTVSTCRDISDTVVSAIMPCLIFDNMVSYLKSSDIKNFGIIMFTACLLFLVGGLLTLATHYITRSPKRWLGGLISVGIFPNISDLPIAYLQTFTKTGTIFTPAEGDKGVAYVCLFLFAMILFQFSFGLFRLIQWDFRDELKVEGDLEKQASSGSATLEEEKENVEKDKHSNEKLTSYETEAAAAKNNHDDSAEQLMVSNELEPSSSPSRSEASSTNTESISSESILSQRLSNRDEDVQHSEFLKAHSTGNMNNDSVTIPATTKTRNTSSVRRTSRATSNADSNTLELVASRNADLRRLPSQNVNDVINEYSEFDSLRNSEIEKTKSLQSDPKSVKKESKFKEFGRTMFKNLIQPSSVSLLLSIAICMSPPLKALFVPTSFYMPNAPDEQPPLSFLIDLTSYVGAASVPLGLLLLGATLARLQVKKMPPGFWKTALMVTITRMVLLPIFGVGLTTGMYKGGWYGTDRLVRFVSVLEFGLPNATSLVYFTAFYTDPLSDEHLQMDCLAVCLIIMALYYNLVFVLLVIEMVFFGILSLPYPRRVRRTVLQTISAPFKNEQFQIALKCVLGFVFVLFIDSVNRVYAVTSELHSATQAHPGSSVMNDRSEIQARRFYAQRNMYLCGFTLFLTLILTRTYNLVVELIVTKDKVDELKKGDLGAAGDKGDLGAGGVKDKSFESKEITKLKNELAEKDAALELLKNQAASLNKEYDEATVLKGEKATGSNSEKHKDITELKSRA</sequence>
<feature type="compositionally biased region" description="Basic and acidic residues" evidence="6">
    <location>
        <begin position="733"/>
        <end position="746"/>
    </location>
</feature>
<evidence type="ECO:0000256" key="3">
    <source>
        <dbReference type="ARBA" id="ARBA00022989"/>
    </source>
</evidence>
<dbReference type="GeneID" id="73377972"/>
<evidence type="ECO:0000256" key="6">
    <source>
        <dbReference type="SAM" id="MobiDB-lite"/>
    </source>
</evidence>
<proteinExistence type="predicted"/>
<evidence type="ECO:0000256" key="1">
    <source>
        <dbReference type="ARBA" id="ARBA00004141"/>
    </source>
</evidence>
<evidence type="ECO:0000313" key="10">
    <source>
        <dbReference type="Proteomes" id="UP001202479"/>
    </source>
</evidence>
<reference evidence="9" key="1">
    <citation type="journal article" date="2022" name="DNA Res.">
        <title>Genome analysis of five recently described species of the CUG-Ser clade uncovers Candida theae as a new hybrid lineage with pathogenic potential in the Candida parapsilosis species complex.</title>
        <authorList>
            <person name="Mixao V."/>
            <person name="Del Olmo V."/>
            <person name="Hegedusova E."/>
            <person name="Saus E."/>
            <person name="Pryszcz L."/>
            <person name="Cillingova A."/>
            <person name="Nosek J."/>
            <person name="Gabaldon T."/>
        </authorList>
    </citation>
    <scope>NUCLEOTIDE SEQUENCE</scope>
    <source>
        <strain evidence="9">CBS 10844</strain>
    </source>
</reference>
<evidence type="ECO:0000256" key="7">
    <source>
        <dbReference type="SAM" id="Phobius"/>
    </source>
</evidence>
<feature type="transmembrane region" description="Helical" evidence="7">
    <location>
        <begin position="443"/>
        <end position="467"/>
    </location>
</feature>
<feature type="domain" description="BAP29/BAP31 transmembrane" evidence="8">
    <location>
        <begin position="522"/>
        <end position="659"/>
    </location>
</feature>
<feature type="coiled-coil region" evidence="5">
    <location>
        <begin position="689"/>
        <end position="723"/>
    </location>
</feature>
<organism evidence="9 10">
    <name type="scientific">Candida oxycetoniae</name>
    <dbReference type="NCBI Taxonomy" id="497107"/>
    <lineage>
        <taxon>Eukaryota</taxon>
        <taxon>Fungi</taxon>
        <taxon>Dikarya</taxon>
        <taxon>Ascomycota</taxon>
        <taxon>Saccharomycotina</taxon>
        <taxon>Pichiomycetes</taxon>
        <taxon>Debaryomycetaceae</taxon>
        <taxon>Candida/Lodderomyces clade</taxon>
        <taxon>Candida</taxon>
    </lineage>
</organism>
<protein>
    <submittedName>
        <fullName evidence="9">ECM3</fullName>
    </submittedName>
</protein>
<evidence type="ECO:0000256" key="2">
    <source>
        <dbReference type="ARBA" id="ARBA00022692"/>
    </source>
</evidence>
<feature type="region of interest" description="Disordered" evidence="6">
    <location>
        <begin position="724"/>
        <end position="746"/>
    </location>
</feature>
<dbReference type="AlphaFoldDB" id="A0AAI9T268"/>
<feature type="transmembrane region" description="Helical" evidence="7">
    <location>
        <begin position="79"/>
        <end position="99"/>
    </location>
</feature>
<feature type="compositionally biased region" description="Low complexity" evidence="6">
    <location>
        <begin position="208"/>
        <end position="240"/>
    </location>
</feature>
<keyword evidence="3 7" id="KW-1133">Transmembrane helix</keyword>
<comment type="caution">
    <text evidence="9">The sequence shown here is derived from an EMBL/GenBank/DDBJ whole genome shotgun (WGS) entry which is preliminary data.</text>
</comment>
<dbReference type="GO" id="GO:0055085">
    <property type="term" value="P:transmembrane transport"/>
    <property type="evidence" value="ECO:0007669"/>
    <property type="project" value="InterPro"/>
</dbReference>
<dbReference type="RefSeq" id="XP_049182495.1">
    <property type="nucleotide sequence ID" value="XM_049324875.1"/>
</dbReference>
<feature type="region of interest" description="Disordered" evidence="6">
    <location>
        <begin position="207"/>
        <end position="293"/>
    </location>
</feature>
<keyword evidence="10" id="KW-1185">Reference proteome</keyword>
<keyword evidence="4 7" id="KW-0472">Membrane</keyword>
<dbReference type="Pfam" id="PF03547">
    <property type="entry name" value="Mem_trans"/>
    <property type="match status" value="1"/>
</dbReference>
<dbReference type="PANTHER" id="PTHR31274:SF1">
    <property type="entry name" value="AGL149CP"/>
    <property type="match status" value="1"/>
</dbReference>
<feature type="region of interest" description="Disordered" evidence="6">
    <location>
        <begin position="157"/>
        <end position="184"/>
    </location>
</feature>
<feature type="compositionally biased region" description="Polar residues" evidence="6">
    <location>
        <begin position="257"/>
        <end position="270"/>
    </location>
</feature>
<dbReference type="InterPro" id="IPR040254">
    <property type="entry name" value="Ecm3-like"/>
</dbReference>
<accession>A0AAI9T268</accession>
<feature type="transmembrane region" description="Helical" evidence="7">
    <location>
        <begin position="119"/>
        <end position="142"/>
    </location>
</feature>
<gene>
    <name evidence="9" type="ORF">KGF56_000355</name>
</gene>
<feature type="transmembrane region" description="Helical" evidence="7">
    <location>
        <begin position="367"/>
        <end position="391"/>
    </location>
</feature>
<feature type="transmembrane region" description="Helical" evidence="7">
    <location>
        <begin position="514"/>
        <end position="547"/>
    </location>
</feature>
<dbReference type="InterPro" id="IPR040463">
    <property type="entry name" value="BAP29/BAP31_N"/>
</dbReference>
<feature type="compositionally biased region" description="Low complexity" evidence="6">
    <location>
        <begin position="271"/>
        <end position="288"/>
    </location>
</feature>
<evidence type="ECO:0000256" key="5">
    <source>
        <dbReference type="SAM" id="Coils"/>
    </source>
</evidence>
<feature type="compositionally biased region" description="Basic and acidic residues" evidence="6">
    <location>
        <begin position="173"/>
        <end position="182"/>
    </location>
</feature>
<keyword evidence="5" id="KW-0175">Coiled coil</keyword>
<dbReference type="Pfam" id="PF05529">
    <property type="entry name" value="Bap31"/>
    <property type="match status" value="1"/>
</dbReference>
<feature type="transmembrane region" description="Helical" evidence="7">
    <location>
        <begin position="627"/>
        <end position="647"/>
    </location>
</feature>
<dbReference type="InterPro" id="IPR004776">
    <property type="entry name" value="Mem_transp_PIN-like"/>
</dbReference>
<feature type="compositionally biased region" description="Basic and acidic residues" evidence="6">
    <location>
        <begin position="241"/>
        <end position="254"/>
    </location>
</feature>
<comment type="subcellular location">
    <subcellularLocation>
        <location evidence="1">Membrane</location>
        <topology evidence="1">Multi-pass membrane protein</topology>
    </subcellularLocation>
</comment>
<evidence type="ECO:0000313" key="9">
    <source>
        <dbReference type="EMBL" id="KAI3406750.2"/>
    </source>
</evidence>
<name>A0AAI9T268_9ASCO</name>
<dbReference type="GO" id="GO:0016020">
    <property type="term" value="C:membrane"/>
    <property type="evidence" value="ECO:0007669"/>
    <property type="project" value="UniProtKB-SubCell"/>
</dbReference>
<dbReference type="EMBL" id="JAHUZD010000021">
    <property type="protein sequence ID" value="KAI3406750.2"/>
    <property type="molecule type" value="Genomic_DNA"/>
</dbReference>
<evidence type="ECO:0000259" key="8">
    <source>
        <dbReference type="Pfam" id="PF05529"/>
    </source>
</evidence>
<dbReference type="PANTHER" id="PTHR31274">
    <property type="entry name" value="PROTEIN ECM3"/>
    <property type="match status" value="1"/>
</dbReference>
<feature type="transmembrane region" description="Helical" evidence="7">
    <location>
        <begin position="411"/>
        <end position="431"/>
    </location>
</feature>
<evidence type="ECO:0000256" key="4">
    <source>
        <dbReference type="ARBA" id="ARBA00023136"/>
    </source>
</evidence>
<keyword evidence="2 7" id="KW-0812">Transmembrane</keyword>
<feature type="transmembrane region" description="Helical" evidence="7">
    <location>
        <begin position="48"/>
        <end position="67"/>
    </location>
</feature>